<reference evidence="3" key="1">
    <citation type="journal article" date="2017" name="Genome Biol.">
        <title>Comparative genomics reveals high biological diversity and specific adaptations in the industrially and medically important fungal genus Aspergillus.</title>
        <authorList>
            <person name="de Vries R.P."/>
            <person name="Riley R."/>
            <person name="Wiebenga A."/>
            <person name="Aguilar-Osorio G."/>
            <person name="Amillis S."/>
            <person name="Uchima C.A."/>
            <person name="Anderluh G."/>
            <person name="Asadollahi M."/>
            <person name="Askin M."/>
            <person name="Barry K."/>
            <person name="Battaglia E."/>
            <person name="Bayram O."/>
            <person name="Benocci T."/>
            <person name="Braus-Stromeyer S.A."/>
            <person name="Caldana C."/>
            <person name="Canovas D."/>
            <person name="Cerqueira G.C."/>
            <person name="Chen F."/>
            <person name="Chen W."/>
            <person name="Choi C."/>
            <person name="Clum A."/>
            <person name="Dos Santos R.A."/>
            <person name="Damasio A.R."/>
            <person name="Diallinas G."/>
            <person name="Emri T."/>
            <person name="Fekete E."/>
            <person name="Flipphi M."/>
            <person name="Freyberg S."/>
            <person name="Gallo A."/>
            <person name="Gournas C."/>
            <person name="Habgood R."/>
            <person name="Hainaut M."/>
            <person name="Harispe M.L."/>
            <person name="Henrissat B."/>
            <person name="Hilden K.S."/>
            <person name="Hope R."/>
            <person name="Hossain A."/>
            <person name="Karabika E."/>
            <person name="Karaffa L."/>
            <person name="Karanyi Z."/>
            <person name="Krasevec N."/>
            <person name="Kuo A."/>
            <person name="Kusch H."/>
            <person name="LaButti K."/>
            <person name="Lagendijk E.L."/>
            <person name="Lapidus A."/>
            <person name="Levasseur A."/>
            <person name="Lindquist E."/>
            <person name="Lipzen A."/>
            <person name="Logrieco A.F."/>
            <person name="MacCabe A."/>
            <person name="Maekelae M.R."/>
            <person name="Malavazi I."/>
            <person name="Melin P."/>
            <person name="Meyer V."/>
            <person name="Mielnichuk N."/>
            <person name="Miskei M."/>
            <person name="Molnar A.P."/>
            <person name="Mule G."/>
            <person name="Ngan C.Y."/>
            <person name="Orejas M."/>
            <person name="Orosz E."/>
            <person name="Ouedraogo J.P."/>
            <person name="Overkamp K.M."/>
            <person name="Park H.-S."/>
            <person name="Perrone G."/>
            <person name="Piumi F."/>
            <person name="Punt P.J."/>
            <person name="Ram A.F."/>
            <person name="Ramon A."/>
            <person name="Rauscher S."/>
            <person name="Record E."/>
            <person name="Riano-Pachon D.M."/>
            <person name="Robert V."/>
            <person name="Roehrig J."/>
            <person name="Ruller R."/>
            <person name="Salamov A."/>
            <person name="Salih N.S."/>
            <person name="Samson R.A."/>
            <person name="Sandor E."/>
            <person name="Sanguinetti M."/>
            <person name="Schuetze T."/>
            <person name="Sepcic K."/>
            <person name="Shelest E."/>
            <person name="Sherlock G."/>
            <person name="Sophianopoulou V."/>
            <person name="Squina F.M."/>
            <person name="Sun H."/>
            <person name="Susca A."/>
            <person name="Todd R.B."/>
            <person name="Tsang A."/>
            <person name="Unkles S.E."/>
            <person name="van de Wiele N."/>
            <person name="van Rossen-Uffink D."/>
            <person name="Oliveira J.V."/>
            <person name="Vesth T.C."/>
            <person name="Visser J."/>
            <person name="Yu J.-H."/>
            <person name="Zhou M."/>
            <person name="Andersen M.R."/>
            <person name="Archer D.B."/>
            <person name="Baker S.E."/>
            <person name="Benoit I."/>
            <person name="Brakhage A.A."/>
            <person name="Braus G.H."/>
            <person name="Fischer R."/>
            <person name="Frisvad J.C."/>
            <person name="Goldman G.H."/>
            <person name="Houbraken J."/>
            <person name="Oakley B."/>
            <person name="Pocsi I."/>
            <person name="Scazzocchio C."/>
            <person name="Seiboth B."/>
            <person name="vanKuyk P.A."/>
            <person name="Wortman J."/>
            <person name="Dyer P.S."/>
            <person name="Grigoriev I.V."/>
        </authorList>
    </citation>
    <scope>NUCLEOTIDE SEQUENCE [LARGE SCALE GENOMIC DNA]</scope>
    <source>
        <strain evidence="3">CBS 506.65</strain>
    </source>
</reference>
<accession>A0A1L9S5H8</accession>
<keyword evidence="1" id="KW-0472">Membrane</keyword>
<dbReference type="VEuPathDB" id="FungiDB:ASPZODRAFT_29252"/>
<protein>
    <submittedName>
        <fullName evidence="2">Uncharacterized protein</fullName>
    </submittedName>
</protein>
<keyword evidence="1" id="KW-0812">Transmembrane</keyword>
<keyword evidence="1" id="KW-1133">Transmembrane helix</keyword>
<gene>
    <name evidence="2" type="ORF">ASPZODRAFT_29252</name>
</gene>
<dbReference type="Proteomes" id="UP000184188">
    <property type="component" value="Unassembled WGS sequence"/>
</dbReference>
<evidence type="ECO:0000313" key="3">
    <source>
        <dbReference type="Proteomes" id="UP000184188"/>
    </source>
</evidence>
<name>A0A1L9S5H8_9EURO</name>
<dbReference type="AlphaFoldDB" id="A0A1L9S5H8"/>
<sequence length="72" mass="8064">MAAFASSGIPPSFRRQNNRVVYTVCAVVAGGFLLHRWYSTPFAEKDALPFPYSERRDIQTGAMEPVKDVKKS</sequence>
<organism evidence="2 3">
    <name type="scientific">Penicilliopsis zonata CBS 506.65</name>
    <dbReference type="NCBI Taxonomy" id="1073090"/>
    <lineage>
        <taxon>Eukaryota</taxon>
        <taxon>Fungi</taxon>
        <taxon>Dikarya</taxon>
        <taxon>Ascomycota</taxon>
        <taxon>Pezizomycotina</taxon>
        <taxon>Eurotiomycetes</taxon>
        <taxon>Eurotiomycetidae</taxon>
        <taxon>Eurotiales</taxon>
        <taxon>Aspergillaceae</taxon>
        <taxon>Penicilliopsis</taxon>
    </lineage>
</organism>
<proteinExistence type="predicted"/>
<dbReference type="EMBL" id="KV878360">
    <property type="protein sequence ID" value="OJJ42409.1"/>
    <property type="molecule type" value="Genomic_DNA"/>
</dbReference>
<evidence type="ECO:0000256" key="1">
    <source>
        <dbReference type="SAM" id="Phobius"/>
    </source>
</evidence>
<dbReference type="RefSeq" id="XP_022576919.1">
    <property type="nucleotide sequence ID" value="XM_022728175.1"/>
</dbReference>
<feature type="transmembrane region" description="Helical" evidence="1">
    <location>
        <begin position="20"/>
        <end position="38"/>
    </location>
</feature>
<keyword evidence="3" id="KW-1185">Reference proteome</keyword>
<dbReference type="GeneID" id="34614639"/>
<dbReference type="OrthoDB" id="4500972at2759"/>
<evidence type="ECO:0000313" key="2">
    <source>
        <dbReference type="EMBL" id="OJJ42409.1"/>
    </source>
</evidence>